<evidence type="ECO:0000256" key="1">
    <source>
        <dbReference type="ARBA" id="ARBA00023268"/>
    </source>
</evidence>
<feature type="domain" description="Tf2-1-like SH3-like" evidence="3">
    <location>
        <begin position="461"/>
        <end position="512"/>
    </location>
</feature>
<evidence type="ECO:0000313" key="4">
    <source>
        <dbReference type="EMBL" id="GEU53767.1"/>
    </source>
</evidence>
<gene>
    <name evidence="4" type="ORF">Tci_025745</name>
</gene>
<accession>A0A6L2KYX4</accession>
<comment type="caution">
    <text evidence="4">The sequence shown here is derived from an EMBL/GenBank/DDBJ whole genome shotgun (WGS) entry which is preliminary data.</text>
</comment>
<keyword evidence="1" id="KW-0511">Multifunctional enzyme</keyword>
<dbReference type="Pfam" id="PF24626">
    <property type="entry name" value="SH3_Tf2-1"/>
    <property type="match status" value="1"/>
</dbReference>
<proteinExistence type="predicted"/>
<dbReference type="PANTHER" id="PTHR37984:SF5">
    <property type="entry name" value="PROTEIN NYNRIN-LIKE"/>
    <property type="match status" value="1"/>
</dbReference>
<dbReference type="InterPro" id="IPR043502">
    <property type="entry name" value="DNA/RNA_pol_sf"/>
</dbReference>
<dbReference type="InterPro" id="IPR050951">
    <property type="entry name" value="Retrovirus_Pol_polyprotein"/>
</dbReference>
<evidence type="ECO:0000259" key="3">
    <source>
        <dbReference type="Pfam" id="PF24626"/>
    </source>
</evidence>
<dbReference type="CDD" id="cd01647">
    <property type="entry name" value="RT_LTR"/>
    <property type="match status" value="1"/>
</dbReference>
<name>A0A6L2KYX4_TANCI</name>
<dbReference type="SUPFAM" id="SSF56672">
    <property type="entry name" value="DNA/RNA polymerases"/>
    <property type="match status" value="1"/>
</dbReference>
<dbReference type="AlphaFoldDB" id="A0A6L2KYX4"/>
<dbReference type="Gene3D" id="3.30.70.270">
    <property type="match status" value="3"/>
</dbReference>
<dbReference type="FunFam" id="3.30.70.270:FF:000020">
    <property type="entry name" value="Transposon Tf2-6 polyprotein-like Protein"/>
    <property type="match status" value="1"/>
</dbReference>
<evidence type="ECO:0000259" key="2">
    <source>
        <dbReference type="Pfam" id="PF17919"/>
    </source>
</evidence>
<dbReference type="Pfam" id="PF17919">
    <property type="entry name" value="RT_RNaseH_2"/>
    <property type="match status" value="1"/>
</dbReference>
<dbReference type="InterPro" id="IPR041577">
    <property type="entry name" value="RT_RNaseH_2"/>
</dbReference>
<sequence length="572" mass="65269">MTSLISEMLKDGIIQPSSSPYSSPVLLVRKKDGTWRFCVDYRALNVVTIRYRFLIPTVDELLDELHGAVIFSKIDLNPSKEAHYEYLRHFFDTLNKNQIHAKLLKCTFAQAEIQFLGHMISKNGIQADPDKVVAIQNWPTPNSFTTLHGFLGLTGYYRRFVKNYAATASPLTDILKLQQFQWNDSADKAFQALKQEMESLVTLALLDFTQPFDVTTDASGQAIGAQYLLGRKFRVFTDQHSLKHLLNQRVQTPDQHKWITKLLGYDFEIHYKPGKDNRVADALSHVDTPILLAISTPTATWLHALRKYFATDSVGKIVWKKISDQPQQNVTYTLSDGLIYVGNRLFIPDEPAIRTCLLQEFHFTPLGGHSGINATVKRLTTVKAPNHKTYGLLQPLPIPSRVWDDLSMDFIMHLPASNGKTALQPPLPLMQHSLKNLLELAQKKMTTQANKHRIDKHFDIGEYVYLRLRDYRQVSLARREGQKLMKRYYGPYKIIAKIGEVAYRLQLPETAQVEAPLLIIPVNDDKYFIDDEDNVTHGLAYIDNEVLVNFDDDANDDDDEVVTVAYSSDEED</sequence>
<dbReference type="GO" id="GO:0003824">
    <property type="term" value="F:catalytic activity"/>
    <property type="evidence" value="ECO:0007669"/>
    <property type="project" value="UniProtKB-KW"/>
</dbReference>
<feature type="domain" description="Reverse transcriptase/retrotransposon-derived protein RNase H-like" evidence="2">
    <location>
        <begin position="182"/>
        <end position="225"/>
    </location>
</feature>
<reference evidence="4" key="1">
    <citation type="journal article" date="2019" name="Sci. Rep.">
        <title>Draft genome of Tanacetum cinerariifolium, the natural source of mosquito coil.</title>
        <authorList>
            <person name="Yamashiro T."/>
            <person name="Shiraishi A."/>
            <person name="Satake H."/>
            <person name="Nakayama K."/>
        </authorList>
    </citation>
    <scope>NUCLEOTIDE SEQUENCE</scope>
</reference>
<protein>
    <submittedName>
        <fullName evidence="4">Uncharacterized protein</fullName>
    </submittedName>
</protein>
<dbReference type="InterPro" id="IPR056924">
    <property type="entry name" value="SH3_Tf2-1"/>
</dbReference>
<dbReference type="PANTHER" id="PTHR37984">
    <property type="entry name" value="PROTEIN CBG26694"/>
    <property type="match status" value="1"/>
</dbReference>
<organism evidence="4">
    <name type="scientific">Tanacetum cinerariifolium</name>
    <name type="common">Dalmatian daisy</name>
    <name type="synonym">Chrysanthemum cinerariifolium</name>
    <dbReference type="NCBI Taxonomy" id="118510"/>
    <lineage>
        <taxon>Eukaryota</taxon>
        <taxon>Viridiplantae</taxon>
        <taxon>Streptophyta</taxon>
        <taxon>Embryophyta</taxon>
        <taxon>Tracheophyta</taxon>
        <taxon>Spermatophyta</taxon>
        <taxon>Magnoliopsida</taxon>
        <taxon>eudicotyledons</taxon>
        <taxon>Gunneridae</taxon>
        <taxon>Pentapetalae</taxon>
        <taxon>asterids</taxon>
        <taxon>campanulids</taxon>
        <taxon>Asterales</taxon>
        <taxon>Asteraceae</taxon>
        <taxon>Asteroideae</taxon>
        <taxon>Anthemideae</taxon>
        <taxon>Anthemidinae</taxon>
        <taxon>Tanacetum</taxon>
    </lineage>
</organism>
<dbReference type="EMBL" id="BKCJ010003225">
    <property type="protein sequence ID" value="GEU53767.1"/>
    <property type="molecule type" value="Genomic_DNA"/>
</dbReference>
<dbReference type="Gene3D" id="3.10.10.10">
    <property type="entry name" value="HIV Type 1 Reverse Transcriptase, subunit A, domain 1"/>
    <property type="match status" value="1"/>
</dbReference>
<dbReference type="InterPro" id="IPR043128">
    <property type="entry name" value="Rev_trsase/Diguanyl_cyclase"/>
</dbReference>